<dbReference type="STRING" id="1798661.A3D65_01840"/>
<evidence type="ECO:0000313" key="5">
    <source>
        <dbReference type="Proteomes" id="UP000177996"/>
    </source>
</evidence>
<evidence type="ECO:0000259" key="3">
    <source>
        <dbReference type="PROSITE" id="PS51186"/>
    </source>
</evidence>
<dbReference type="PANTHER" id="PTHR43877:SF1">
    <property type="entry name" value="ACETYLTRANSFERASE"/>
    <property type="match status" value="1"/>
</dbReference>
<accession>A0A1G2D0W0</accession>
<dbReference type="GO" id="GO:0016747">
    <property type="term" value="F:acyltransferase activity, transferring groups other than amino-acyl groups"/>
    <property type="evidence" value="ECO:0007669"/>
    <property type="project" value="InterPro"/>
</dbReference>
<comment type="caution">
    <text evidence="4">The sequence shown here is derived from an EMBL/GenBank/DDBJ whole genome shotgun (WGS) entry which is preliminary data.</text>
</comment>
<gene>
    <name evidence="4" type="ORF">A3D65_01840</name>
</gene>
<name>A0A1G2D0W0_9BACT</name>
<dbReference type="AlphaFoldDB" id="A0A1G2D0W0"/>
<organism evidence="4 5">
    <name type="scientific">Candidatus Lloydbacteria bacterium RIFCSPHIGHO2_02_FULL_50_13</name>
    <dbReference type="NCBI Taxonomy" id="1798661"/>
    <lineage>
        <taxon>Bacteria</taxon>
        <taxon>Candidatus Lloydiibacteriota</taxon>
    </lineage>
</organism>
<proteinExistence type="predicted"/>
<evidence type="ECO:0000256" key="2">
    <source>
        <dbReference type="ARBA" id="ARBA00023315"/>
    </source>
</evidence>
<dbReference type="PANTHER" id="PTHR43877">
    <property type="entry name" value="AMINOALKYLPHOSPHONATE N-ACETYLTRANSFERASE-RELATED-RELATED"/>
    <property type="match status" value="1"/>
</dbReference>
<keyword evidence="1" id="KW-0808">Transferase</keyword>
<dbReference type="SUPFAM" id="SSF55729">
    <property type="entry name" value="Acyl-CoA N-acyltransferases (Nat)"/>
    <property type="match status" value="1"/>
</dbReference>
<dbReference type="Gene3D" id="3.40.630.30">
    <property type="match status" value="1"/>
</dbReference>
<evidence type="ECO:0000256" key="1">
    <source>
        <dbReference type="ARBA" id="ARBA00022679"/>
    </source>
</evidence>
<dbReference type="InterPro" id="IPR016181">
    <property type="entry name" value="Acyl_CoA_acyltransferase"/>
</dbReference>
<dbReference type="PROSITE" id="PS51186">
    <property type="entry name" value="GNAT"/>
    <property type="match status" value="1"/>
</dbReference>
<keyword evidence="2" id="KW-0012">Acyltransferase</keyword>
<dbReference type="Pfam" id="PF00583">
    <property type="entry name" value="Acetyltransf_1"/>
    <property type="match status" value="1"/>
</dbReference>
<dbReference type="CDD" id="cd04301">
    <property type="entry name" value="NAT_SF"/>
    <property type="match status" value="1"/>
</dbReference>
<sequence length="117" mass="13532">MKDTEAGISRRLHYAPYYRIAAEQNGECVGYVFAYLIGDPIHQDQKKRYLYIDDLRVSESMRGKGFGRKLMEDAVALAKKERCYKVVANSHRKLKAARALYAEMGFVPHGREFRLDL</sequence>
<dbReference type="EMBL" id="MHLL01000064">
    <property type="protein sequence ID" value="OGZ07253.1"/>
    <property type="molecule type" value="Genomic_DNA"/>
</dbReference>
<protein>
    <recommendedName>
        <fullName evidence="3">N-acetyltransferase domain-containing protein</fullName>
    </recommendedName>
</protein>
<dbReference type="InterPro" id="IPR050832">
    <property type="entry name" value="Bact_Acetyltransf"/>
</dbReference>
<dbReference type="Proteomes" id="UP000177996">
    <property type="component" value="Unassembled WGS sequence"/>
</dbReference>
<reference evidence="4 5" key="1">
    <citation type="journal article" date="2016" name="Nat. Commun.">
        <title>Thousands of microbial genomes shed light on interconnected biogeochemical processes in an aquifer system.</title>
        <authorList>
            <person name="Anantharaman K."/>
            <person name="Brown C.T."/>
            <person name="Hug L.A."/>
            <person name="Sharon I."/>
            <person name="Castelle C.J."/>
            <person name="Probst A.J."/>
            <person name="Thomas B.C."/>
            <person name="Singh A."/>
            <person name="Wilkins M.J."/>
            <person name="Karaoz U."/>
            <person name="Brodie E.L."/>
            <person name="Williams K.H."/>
            <person name="Hubbard S.S."/>
            <person name="Banfield J.F."/>
        </authorList>
    </citation>
    <scope>NUCLEOTIDE SEQUENCE [LARGE SCALE GENOMIC DNA]</scope>
</reference>
<feature type="domain" description="N-acetyltransferase" evidence="3">
    <location>
        <begin position="1"/>
        <end position="117"/>
    </location>
</feature>
<dbReference type="InterPro" id="IPR000182">
    <property type="entry name" value="GNAT_dom"/>
</dbReference>
<evidence type="ECO:0000313" key="4">
    <source>
        <dbReference type="EMBL" id="OGZ07253.1"/>
    </source>
</evidence>